<feature type="domain" description="HTH tetR-type" evidence="3">
    <location>
        <begin position="2"/>
        <end position="62"/>
    </location>
</feature>
<name>A0ABR5AA16_9BACL</name>
<dbReference type="InterPro" id="IPR009057">
    <property type="entry name" value="Homeodomain-like_sf"/>
</dbReference>
<evidence type="ECO:0000256" key="1">
    <source>
        <dbReference type="ARBA" id="ARBA00023125"/>
    </source>
</evidence>
<dbReference type="PANTHER" id="PTHR43479">
    <property type="entry name" value="ACREF/ENVCD OPERON REPRESSOR-RELATED"/>
    <property type="match status" value="1"/>
</dbReference>
<feature type="DNA-binding region" description="H-T-H motif" evidence="2">
    <location>
        <begin position="25"/>
        <end position="44"/>
    </location>
</feature>
<dbReference type="PRINTS" id="PR00455">
    <property type="entry name" value="HTHTETR"/>
</dbReference>
<comment type="caution">
    <text evidence="4">The sequence shown here is derived from an EMBL/GenBank/DDBJ whole genome shotgun (WGS) entry which is preliminary data.</text>
</comment>
<evidence type="ECO:0000259" key="3">
    <source>
        <dbReference type="PROSITE" id="PS50977"/>
    </source>
</evidence>
<evidence type="ECO:0000256" key="2">
    <source>
        <dbReference type="PROSITE-ProRule" id="PRU00335"/>
    </source>
</evidence>
<dbReference type="Gene3D" id="1.10.10.60">
    <property type="entry name" value="Homeodomain-like"/>
    <property type="match status" value="1"/>
</dbReference>
<dbReference type="PROSITE" id="PS50977">
    <property type="entry name" value="HTH_TETR_2"/>
    <property type="match status" value="1"/>
</dbReference>
<reference evidence="4 5" key="1">
    <citation type="submission" date="2014-12" db="EMBL/GenBank/DDBJ databases">
        <title>Draft genome sequence of Cohnella kolymensis strain B-2846.</title>
        <authorList>
            <person name="Karlyshev A.V."/>
            <person name="Kudryashova E.B."/>
        </authorList>
    </citation>
    <scope>NUCLEOTIDE SEQUENCE [LARGE SCALE GENOMIC DNA]</scope>
    <source>
        <strain evidence="4 5">VKM B-2846</strain>
    </source>
</reference>
<dbReference type="PANTHER" id="PTHR43479:SF22">
    <property type="entry name" value="TRANSCRIPTIONAL REGULATOR, TETR FAMILY"/>
    <property type="match status" value="1"/>
</dbReference>
<evidence type="ECO:0000313" key="5">
    <source>
        <dbReference type="Proteomes" id="UP000054526"/>
    </source>
</evidence>
<dbReference type="RefSeq" id="WP_041059091.1">
    <property type="nucleotide sequence ID" value="NZ_JXAL01000001.1"/>
</dbReference>
<accession>A0ABR5AA16</accession>
<dbReference type="Gene3D" id="1.10.357.10">
    <property type="entry name" value="Tetracycline Repressor, domain 2"/>
    <property type="match status" value="1"/>
</dbReference>
<dbReference type="Pfam" id="PF00440">
    <property type="entry name" value="TetR_N"/>
    <property type="match status" value="1"/>
</dbReference>
<dbReference type="InterPro" id="IPR001647">
    <property type="entry name" value="HTH_TetR"/>
</dbReference>
<proteinExistence type="predicted"/>
<keyword evidence="1 2" id="KW-0238">DNA-binding</keyword>
<dbReference type="InterPro" id="IPR050624">
    <property type="entry name" value="HTH-type_Tx_Regulator"/>
</dbReference>
<dbReference type="SUPFAM" id="SSF46689">
    <property type="entry name" value="Homeodomain-like"/>
    <property type="match status" value="1"/>
</dbReference>
<keyword evidence="5" id="KW-1185">Reference proteome</keyword>
<gene>
    <name evidence="4" type="ORF">SD71_02610</name>
</gene>
<dbReference type="EMBL" id="JXAL01000001">
    <property type="protein sequence ID" value="KIL37533.1"/>
    <property type="molecule type" value="Genomic_DNA"/>
</dbReference>
<organism evidence="4 5">
    <name type="scientific">Cohnella kolymensis</name>
    <dbReference type="NCBI Taxonomy" id="1590652"/>
    <lineage>
        <taxon>Bacteria</taxon>
        <taxon>Bacillati</taxon>
        <taxon>Bacillota</taxon>
        <taxon>Bacilli</taxon>
        <taxon>Bacillales</taxon>
        <taxon>Paenibacillaceae</taxon>
        <taxon>Cohnella</taxon>
    </lineage>
</organism>
<evidence type="ECO:0000313" key="4">
    <source>
        <dbReference type="EMBL" id="KIL37533.1"/>
    </source>
</evidence>
<sequence length="296" mass="34305">MQDKKKQILEAAIRCFARKGFHAASIQEIADELGMAKGSIYFYFKSKDDLLISVFEYYVEMLFDRMEGLPEEKGLPPRERLMVQLERQFAFFRDHLDFMRMLMKEPVTGLHPEIRELMLRFRSRIKVWNISHIIAIYGDRAEDFSGDASILLSGIVGQYFEAILLEEVKLDDRRLSRFIVKRLDDLMHGIQLADEAPIMPKPNLNKLRELAGLPVETMDGKKALLQELRHSLTASDTSSADEKEDLLSILRQLEDEVDKPAPKRLFVRGMLALLKQNAPSAWHTNLERLEEQLKRS</sequence>
<protein>
    <recommendedName>
        <fullName evidence="3">HTH tetR-type domain-containing protein</fullName>
    </recommendedName>
</protein>
<dbReference type="Proteomes" id="UP000054526">
    <property type="component" value="Unassembled WGS sequence"/>
</dbReference>